<dbReference type="Pfam" id="PF03629">
    <property type="entry name" value="SASA"/>
    <property type="match status" value="1"/>
</dbReference>
<dbReference type="InterPro" id="IPR005181">
    <property type="entry name" value="SASA"/>
</dbReference>
<evidence type="ECO:0000313" key="5">
    <source>
        <dbReference type="Proteomes" id="UP000223749"/>
    </source>
</evidence>
<accession>A0A2D1U0L3</accession>
<dbReference type="InterPro" id="IPR039329">
    <property type="entry name" value="SIAE"/>
</dbReference>
<dbReference type="KEGG" id="pgs:CPT03_01060"/>
<dbReference type="EMBL" id="CP024091">
    <property type="protein sequence ID" value="ATP55153.1"/>
    <property type="molecule type" value="Genomic_DNA"/>
</dbReference>
<feature type="chain" id="PRO_5013669170" evidence="2">
    <location>
        <begin position="20"/>
        <end position="469"/>
    </location>
</feature>
<feature type="signal peptide" evidence="2">
    <location>
        <begin position="1"/>
        <end position="19"/>
    </location>
</feature>
<proteinExistence type="predicted"/>
<sequence>MKKYLLFLTFSFLAFALHANIRLPNILGSNMVLQQKSTTKLWGWGSPGEKVKITTSWDNKTIEALTDGNARWLISISTPQAGGPYNIVLEGENKITLENIFIGEVWVCSGQSNMEWSYNNGLASVKDEFSQLSKLNIKLFKVAKTTSTTPQDNTEGSWVACDSNTLKSFSAVGYYFGKELNKDLNVPIGLISSNWGGTPAEVWTPENLVEGNAVLKEAAAKKTPAPWWPVASGYAYNAMIAPLVNYNIAGAIWYQGESNTGTASSYTQLMNTMIGAWRKAWDNNFPFYYVQIAPYKYDTYNIAALLREAQTKNLATEKTGMVVVSDLVTDTLNIHPTNKKDVGLRLANLALAETYGLKKDSYNSPLYKSFNASGNNAVIDFDYAEETGLMLKGDKPKEIFIAGADKVFYPATVKIKGNKIFVSSKQVKAPAAVRYQFSNTGLGNLFSKGGLPVAPFRTDDWELDTSKIK</sequence>
<dbReference type="AlphaFoldDB" id="A0A2D1U0L3"/>
<dbReference type="GO" id="GO:0005975">
    <property type="term" value="P:carbohydrate metabolic process"/>
    <property type="evidence" value="ECO:0007669"/>
    <property type="project" value="TreeGrafter"/>
</dbReference>
<dbReference type="PANTHER" id="PTHR22901:SF0">
    <property type="entry name" value="SIALATE O-ACETYLESTERASE"/>
    <property type="match status" value="1"/>
</dbReference>
<keyword evidence="2" id="KW-0732">Signal</keyword>
<reference evidence="4 5" key="1">
    <citation type="submission" date="2017-10" db="EMBL/GenBank/DDBJ databases">
        <title>Whole genome of Pedobacter ginsengisoli T01R-27 isolated from tomato rhizosphere.</title>
        <authorList>
            <person name="Weon H.-Y."/>
            <person name="Lee S.A."/>
            <person name="Sang M.K."/>
            <person name="Song J."/>
        </authorList>
    </citation>
    <scope>NUCLEOTIDE SEQUENCE [LARGE SCALE GENOMIC DNA]</scope>
    <source>
        <strain evidence="4 5">T01R-27</strain>
    </source>
</reference>
<protein>
    <submittedName>
        <fullName evidence="4">Sialate O-acetylesterase</fullName>
    </submittedName>
</protein>
<evidence type="ECO:0000313" key="4">
    <source>
        <dbReference type="EMBL" id="ATP55153.1"/>
    </source>
</evidence>
<dbReference type="RefSeq" id="WP_099437107.1">
    <property type="nucleotide sequence ID" value="NZ_CP024091.1"/>
</dbReference>
<name>A0A2D1U0L3_9SPHI</name>
<organism evidence="4 5">
    <name type="scientific">Pedobacter ginsengisoli</name>
    <dbReference type="NCBI Taxonomy" id="363852"/>
    <lineage>
        <taxon>Bacteria</taxon>
        <taxon>Pseudomonadati</taxon>
        <taxon>Bacteroidota</taxon>
        <taxon>Sphingobacteriia</taxon>
        <taxon>Sphingobacteriales</taxon>
        <taxon>Sphingobacteriaceae</taxon>
        <taxon>Pedobacter</taxon>
    </lineage>
</organism>
<keyword evidence="5" id="KW-1185">Reference proteome</keyword>
<dbReference type="Proteomes" id="UP000223749">
    <property type="component" value="Chromosome"/>
</dbReference>
<dbReference type="PANTHER" id="PTHR22901">
    <property type="entry name" value="SIALATE O-ACETYLESTERASE"/>
    <property type="match status" value="1"/>
</dbReference>
<dbReference type="Gene3D" id="3.40.50.1110">
    <property type="entry name" value="SGNH hydrolase"/>
    <property type="match status" value="1"/>
</dbReference>
<keyword evidence="1" id="KW-0378">Hydrolase</keyword>
<evidence type="ECO:0000256" key="2">
    <source>
        <dbReference type="SAM" id="SignalP"/>
    </source>
</evidence>
<gene>
    <name evidence="4" type="ORF">CPT03_01060</name>
</gene>
<feature type="domain" description="Sialate O-acetylesterase" evidence="3">
    <location>
        <begin position="104"/>
        <end position="349"/>
    </location>
</feature>
<dbReference type="SUPFAM" id="SSF52266">
    <property type="entry name" value="SGNH hydrolase"/>
    <property type="match status" value="1"/>
</dbReference>
<dbReference type="GO" id="GO:0001681">
    <property type="term" value="F:sialate O-acetylesterase activity"/>
    <property type="evidence" value="ECO:0007669"/>
    <property type="project" value="InterPro"/>
</dbReference>
<evidence type="ECO:0000259" key="3">
    <source>
        <dbReference type="Pfam" id="PF03629"/>
    </source>
</evidence>
<evidence type="ECO:0000256" key="1">
    <source>
        <dbReference type="ARBA" id="ARBA00022801"/>
    </source>
</evidence>
<dbReference type="OrthoDB" id="9816001at2"/>
<dbReference type="InterPro" id="IPR036514">
    <property type="entry name" value="SGNH_hydro_sf"/>
</dbReference>